<sequence length="101" mass="10708">MQGQHSGLSRPFAEEIAVKALTYLSQDPELLGQFLALSGMDPASLRAVINEPSFQAAMLDFLMSNDDTLLAFSTNHSLTPEDVLKAKIALDPMGGASTGAL</sequence>
<accession>A0A285NH42</accession>
<dbReference type="EMBL" id="OBEL01000001">
    <property type="protein sequence ID" value="SNZ08233.1"/>
    <property type="molecule type" value="Genomic_DNA"/>
</dbReference>
<dbReference type="Proteomes" id="UP000219439">
    <property type="component" value="Unassembled WGS sequence"/>
</dbReference>
<organism evidence="1 2">
    <name type="scientific">Cohaesibacter gelatinilyticus</name>
    <dbReference type="NCBI Taxonomy" id="372072"/>
    <lineage>
        <taxon>Bacteria</taxon>
        <taxon>Pseudomonadati</taxon>
        <taxon>Pseudomonadota</taxon>
        <taxon>Alphaproteobacteria</taxon>
        <taxon>Hyphomicrobiales</taxon>
        <taxon>Cohaesibacteraceae</taxon>
    </lineage>
</organism>
<evidence type="ECO:0000313" key="2">
    <source>
        <dbReference type="Proteomes" id="UP000219439"/>
    </source>
</evidence>
<dbReference type="Pfam" id="PF12096">
    <property type="entry name" value="DUF3572"/>
    <property type="match status" value="1"/>
</dbReference>
<dbReference type="OrthoDB" id="7356934at2"/>
<reference evidence="1 2" key="1">
    <citation type="submission" date="2017-09" db="EMBL/GenBank/DDBJ databases">
        <authorList>
            <person name="Ehlers B."/>
            <person name="Leendertz F.H."/>
        </authorList>
    </citation>
    <scope>NUCLEOTIDE SEQUENCE [LARGE SCALE GENOMIC DNA]</scope>
    <source>
        <strain evidence="1 2">DSM 18289</strain>
    </source>
</reference>
<gene>
    <name evidence="1" type="ORF">SAMN06265368_1520</name>
</gene>
<evidence type="ECO:0000313" key="1">
    <source>
        <dbReference type="EMBL" id="SNZ08233.1"/>
    </source>
</evidence>
<protein>
    <recommendedName>
        <fullName evidence="3">DUF3572 domain-containing protein</fullName>
    </recommendedName>
</protein>
<name>A0A285NH42_9HYPH</name>
<keyword evidence="2" id="KW-1185">Reference proteome</keyword>
<dbReference type="InterPro" id="IPR021955">
    <property type="entry name" value="DUF3572"/>
</dbReference>
<proteinExistence type="predicted"/>
<evidence type="ECO:0008006" key="3">
    <source>
        <dbReference type="Google" id="ProtNLM"/>
    </source>
</evidence>
<dbReference type="AlphaFoldDB" id="A0A285NH42"/>
<dbReference type="RefSeq" id="WP_097152673.1">
    <property type="nucleotide sequence ID" value="NZ_OBEL01000001.1"/>
</dbReference>